<dbReference type="EMBL" id="AP021874">
    <property type="protein sequence ID" value="BBO71763.1"/>
    <property type="molecule type" value="Genomic_DNA"/>
</dbReference>
<feature type="domain" description="4Fe-4S ferredoxin-type" evidence="4">
    <location>
        <begin position="48"/>
        <end position="77"/>
    </location>
</feature>
<keyword evidence="6" id="KW-1185">Reference proteome</keyword>
<dbReference type="Gene3D" id="3.30.70.20">
    <property type="match status" value="1"/>
</dbReference>
<organism evidence="5 6">
    <name type="scientific">Desulfosarcina alkanivorans</name>
    <dbReference type="NCBI Taxonomy" id="571177"/>
    <lineage>
        <taxon>Bacteria</taxon>
        <taxon>Pseudomonadati</taxon>
        <taxon>Thermodesulfobacteriota</taxon>
        <taxon>Desulfobacteria</taxon>
        <taxon>Desulfobacterales</taxon>
        <taxon>Desulfosarcinaceae</taxon>
        <taxon>Desulfosarcina</taxon>
    </lineage>
</organism>
<evidence type="ECO:0000313" key="6">
    <source>
        <dbReference type="Proteomes" id="UP000427906"/>
    </source>
</evidence>
<proteinExistence type="predicted"/>
<dbReference type="Pfam" id="PF00037">
    <property type="entry name" value="Fer4"/>
    <property type="match status" value="1"/>
</dbReference>
<dbReference type="InterPro" id="IPR017896">
    <property type="entry name" value="4Fe4S_Fe-S-bd"/>
</dbReference>
<dbReference type="Proteomes" id="UP000427906">
    <property type="component" value="Chromosome"/>
</dbReference>
<evidence type="ECO:0000256" key="3">
    <source>
        <dbReference type="ARBA" id="ARBA00023014"/>
    </source>
</evidence>
<name>A0A5K7YUQ7_9BACT</name>
<evidence type="ECO:0000256" key="1">
    <source>
        <dbReference type="ARBA" id="ARBA00022723"/>
    </source>
</evidence>
<dbReference type="AlphaFoldDB" id="A0A5K7YUQ7"/>
<gene>
    <name evidence="5" type="ORF">DSCA_56930</name>
</gene>
<dbReference type="RefSeq" id="WP_155319554.1">
    <property type="nucleotide sequence ID" value="NZ_AP021874.1"/>
</dbReference>
<keyword evidence="2" id="KW-0408">Iron</keyword>
<evidence type="ECO:0000259" key="4">
    <source>
        <dbReference type="PROSITE" id="PS51379"/>
    </source>
</evidence>
<dbReference type="PROSITE" id="PS51379">
    <property type="entry name" value="4FE4S_FER_2"/>
    <property type="match status" value="1"/>
</dbReference>
<dbReference type="InterPro" id="IPR017900">
    <property type="entry name" value="4Fe4S_Fe_S_CS"/>
</dbReference>
<dbReference type="SUPFAM" id="SSF54862">
    <property type="entry name" value="4Fe-4S ferredoxins"/>
    <property type="match status" value="1"/>
</dbReference>
<dbReference type="PROSITE" id="PS00198">
    <property type="entry name" value="4FE4S_FER_1"/>
    <property type="match status" value="1"/>
</dbReference>
<reference evidence="5 6" key="1">
    <citation type="submission" date="2019-11" db="EMBL/GenBank/DDBJ databases">
        <title>Comparative genomics of hydrocarbon-degrading Desulfosarcina strains.</title>
        <authorList>
            <person name="Watanabe M."/>
            <person name="Kojima H."/>
            <person name="Fukui M."/>
        </authorList>
    </citation>
    <scope>NUCLEOTIDE SEQUENCE [LARGE SCALE GENOMIC DNA]</scope>
    <source>
        <strain evidence="5 6">PL12</strain>
    </source>
</reference>
<dbReference type="OrthoDB" id="5421405at2"/>
<evidence type="ECO:0000256" key="2">
    <source>
        <dbReference type="ARBA" id="ARBA00023004"/>
    </source>
</evidence>
<dbReference type="GO" id="GO:0051536">
    <property type="term" value="F:iron-sulfur cluster binding"/>
    <property type="evidence" value="ECO:0007669"/>
    <property type="project" value="UniProtKB-KW"/>
</dbReference>
<protein>
    <recommendedName>
        <fullName evidence="4">4Fe-4S ferredoxin-type domain-containing protein</fullName>
    </recommendedName>
</protein>
<evidence type="ECO:0000313" key="5">
    <source>
        <dbReference type="EMBL" id="BBO71763.1"/>
    </source>
</evidence>
<sequence length="79" mass="8551">MSLQSKKSFAAIDYQRCDIKTCAPEKGLCPAVPACAHKVIKQLDGVFESPIIFQDMCMGCWDCIDACPLDAIGMTHIGA</sequence>
<keyword evidence="1" id="KW-0479">Metal-binding</keyword>
<keyword evidence="3" id="KW-0411">Iron-sulfur</keyword>
<accession>A0A5K7YUQ7</accession>
<dbReference type="GO" id="GO:0046872">
    <property type="term" value="F:metal ion binding"/>
    <property type="evidence" value="ECO:0007669"/>
    <property type="project" value="UniProtKB-KW"/>
</dbReference>
<dbReference type="KEGG" id="dalk:DSCA_56930"/>